<evidence type="ECO:0000256" key="2">
    <source>
        <dbReference type="SAM" id="MobiDB-lite"/>
    </source>
</evidence>
<dbReference type="PANTHER" id="PTHR10885:SF0">
    <property type="entry name" value="ISOPENTENYL-DIPHOSPHATE DELTA-ISOMERASE"/>
    <property type="match status" value="1"/>
</dbReference>
<protein>
    <submittedName>
        <fullName evidence="4">Isopentenyldiphosphate isomerase</fullName>
    </submittedName>
</protein>
<keyword evidence="4" id="KW-0413">Isomerase</keyword>
<feature type="region of interest" description="Disordered" evidence="2">
    <location>
        <begin position="1"/>
        <end position="20"/>
    </location>
</feature>
<dbReference type="PANTHER" id="PTHR10885">
    <property type="entry name" value="ISOPENTENYL-DIPHOSPHATE DELTA-ISOMERASE"/>
    <property type="match status" value="1"/>
</dbReference>
<dbReference type="GO" id="GO:0016853">
    <property type="term" value="F:isomerase activity"/>
    <property type="evidence" value="ECO:0007669"/>
    <property type="project" value="UniProtKB-KW"/>
</dbReference>
<evidence type="ECO:0000256" key="1">
    <source>
        <dbReference type="ARBA" id="ARBA00022801"/>
    </source>
</evidence>
<dbReference type="PROSITE" id="PS51462">
    <property type="entry name" value="NUDIX"/>
    <property type="match status" value="1"/>
</dbReference>
<dbReference type="Proteomes" id="UP000006055">
    <property type="component" value="Chromosome"/>
</dbReference>
<dbReference type="CDD" id="cd04692">
    <property type="entry name" value="NUDIX_Hydrolase"/>
    <property type="match status" value="1"/>
</dbReference>
<dbReference type="SUPFAM" id="SSF55811">
    <property type="entry name" value="Nudix"/>
    <property type="match status" value="1"/>
</dbReference>
<dbReference type="InterPro" id="IPR000086">
    <property type="entry name" value="NUDIX_hydrolase_dom"/>
</dbReference>
<dbReference type="RefSeq" id="WP_014811406.1">
    <property type="nucleotide sequence ID" value="NC_018025.1"/>
</dbReference>
<keyword evidence="1" id="KW-0378">Hydrolase</keyword>
<dbReference type="eggNOG" id="COG1443">
    <property type="taxonomic scope" value="Bacteria"/>
</dbReference>
<dbReference type="STRING" id="706587.Desti_3632"/>
<dbReference type="Gene3D" id="3.90.79.10">
    <property type="entry name" value="Nucleoside Triphosphate Pyrophosphohydrolase"/>
    <property type="match status" value="1"/>
</dbReference>
<dbReference type="HOGENOM" id="CLU_060552_3_1_7"/>
<keyword evidence="5" id="KW-1185">Reference proteome</keyword>
<dbReference type="KEGG" id="dti:Desti_3632"/>
<evidence type="ECO:0000313" key="5">
    <source>
        <dbReference type="Proteomes" id="UP000006055"/>
    </source>
</evidence>
<feature type="domain" description="Nudix hydrolase" evidence="3">
    <location>
        <begin position="50"/>
        <end position="177"/>
    </location>
</feature>
<proteinExistence type="predicted"/>
<gene>
    <name evidence="4" type="ordered locus">Desti_3632</name>
</gene>
<dbReference type="Pfam" id="PF00293">
    <property type="entry name" value="NUDIX"/>
    <property type="match status" value="1"/>
</dbReference>
<feature type="region of interest" description="Disordered" evidence="2">
    <location>
        <begin position="70"/>
        <end position="93"/>
    </location>
</feature>
<organism evidence="4 5">
    <name type="scientific">Desulfomonile tiedjei (strain ATCC 49306 / DSM 6799 / DCB-1)</name>
    <dbReference type="NCBI Taxonomy" id="706587"/>
    <lineage>
        <taxon>Bacteria</taxon>
        <taxon>Pseudomonadati</taxon>
        <taxon>Thermodesulfobacteriota</taxon>
        <taxon>Desulfomonilia</taxon>
        <taxon>Desulfomonilales</taxon>
        <taxon>Desulfomonilaceae</taxon>
        <taxon>Desulfomonile</taxon>
    </lineage>
</organism>
<dbReference type="EMBL" id="CP003360">
    <property type="protein sequence ID" value="AFM26278.1"/>
    <property type="molecule type" value="Genomic_DNA"/>
</dbReference>
<name>I4C9N7_DESTA</name>
<dbReference type="AlphaFoldDB" id="I4C9N7"/>
<sequence length="187" mass="21058">MTTANKNGTKTKHDSSAPQYSTDREILEIVDAKDRVIGTATRAEIHRLGLIHRSVHIFIFNSAGELYMQRRSPAKDRHPSKLDSSAAGHVDPGETYQQTAARELGEELGITCDLQEILRVHACPETDNEHVVLFAGTTDREPKPDPDEIQWGAFMKTEDVCSLMKQNPKDFVPAFILLWNRFERKSG</sequence>
<evidence type="ECO:0000259" key="3">
    <source>
        <dbReference type="PROSITE" id="PS51462"/>
    </source>
</evidence>
<evidence type="ECO:0000313" key="4">
    <source>
        <dbReference type="EMBL" id="AFM26278.1"/>
    </source>
</evidence>
<dbReference type="InterPro" id="IPR020084">
    <property type="entry name" value="NUDIX_hydrolase_CS"/>
</dbReference>
<dbReference type="InterPro" id="IPR015797">
    <property type="entry name" value="NUDIX_hydrolase-like_dom_sf"/>
</dbReference>
<dbReference type="GO" id="GO:0016787">
    <property type="term" value="F:hydrolase activity"/>
    <property type="evidence" value="ECO:0007669"/>
    <property type="project" value="UniProtKB-KW"/>
</dbReference>
<dbReference type="PROSITE" id="PS00893">
    <property type="entry name" value="NUDIX_BOX"/>
    <property type="match status" value="1"/>
</dbReference>
<accession>I4C9N7</accession>
<dbReference type="OrthoDB" id="9804563at2"/>
<reference evidence="5" key="1">
    <citation type="submission" date="2012-06" db="EMBL/GenBank/DDBJ databases">
        <title>Complete sequence of chromosome of Desulfomonile tiedjei DSM 6799.</title>
        <authorList>
            <person name="Lucas S."/>
            <person name="Copeland A."/>
            <person name="Lapidus A."/>
            <person name="Glavina del Rio T."/>
            <person name="Dalin E."/>
            <person name="Tice H."/>
            <person name="Bruce D."/>
            <person name="Goodwin L."/>
            <person name="Pitluck S."/>
            <person name="Peters L."/>
            <person name="Ovchinnikova G."/>
            <person name="Zeytun A."/>
            <person name="Lu M."/>
            <person name="Kyrpides N."/>
            <person name="Mavromatis K."/>
            <person name="Ivanova N."/>
            <person name="Brettin T."/>
            <person name="Detter J.C."/>
            <person name="Han C."/>
            <person name="Larimer F."/>
            <person name="Land M."/>
            <person name="Hauser L."/>
            <person name="Markowitz V."/>
            <person name="Cheng J.-F."/>
            <person name="Hugenholtz P."/>
            <person name="Woyke T."/>
            <person name="Wu D."/>
            <person name="Spring S."/>
            <person name="Schroeder M."/>
            <person name="Brambilla E."/>
            <person name="Klenk H.-P."/>
            <person name="Eisen J.A."/>
        </authorList>
    </citation>
    <scope>NUCLEOTIDE SEQUENCE [LARGE SCALE GENOMIC DNA]</scope>
    <source>
        <strain evidence="5">ATCC 49306 / DSM 6799 / DCB-1</strain>
    </source>
</reference>